<dbReference type="EMBL" id="KQ999354">
    <property type="protein sequence ID" value="KZV41848.1"/>
    <property type="molecule type" value="Genomic_DNA"/>
</dbReference>
<feature type="compositionally biased region" description="Basic and acidic residues" evidence="1">
    <location>
        <begin position="11"/>
        <end position="43"/>
    </location>
</feature>
<keyword evidence="3" id="KW-1185">Reference proteome</keyword>
<feature type="region of interest" description="Disordered" evidence="1">
    <location>
        <begin position="1"/>
        <end position="152"/>
    </location>
</feature>
<feature type="compositionally biased region" description="Low complexity" evidence="1">
    <location>
        <begin position="79"/>
        <end position="88"/>
    </location>
</feature>
<dbReference type="Proteomes" id="UP000250235">
    <property type="component" value="Unassembled WGS sequence"/>
</dbReference>
<evidence type="ECO:0000313" key="3">
    <source>
        <dbReference type="Proteomes" id="UP000250235"/>
    </source>
</evidence>
<name>A0A2Z7CC06_9LAMI</name>
<feature type="compositionally biased region" description="Basic residues" evidence="1">
    <location>
        <begin position="115"/>
        <end position="127"/>
    </location>
</feature>
<evidence type="ECO:0000256" key="1">
    <source>
        <dbReference type="SAM" id="MobiDB-lite"/>
    </source>
</evidence>
<feature type="compositionally biased region" description="Basic residues" evidence="1">
    <location>
        <begin position="89"/>
        <end position="99"/>
    </location>
</feature>
<proteinExistence type="predicted"/>
<evidence type="ECO:0000313" key="2">
    <source>
        <dbReference type="EMBL" id="KZV41848.1"/>
    </source>
</evidence>
<reference evidence="2 3" key="1">
    <citation type="journal article" date="2015" name="Proc. Natl. Acad. Sci. U.S.A.">
        <title>The resurrection genome of Boea hygrometrica: A blueprint for survival of dehydration.</title>
        <authorList>
            <person name="Xiao L."/>
            <person name="Yang G."/>
            <person name="Zhang L."/>
            <person name="Yang X."/>
            <person name="Zhao S."/>
            <person name="Ji Z."/>
            <person name="Zhou Q."/>
            <person name="Hu M."/>
            <person name="Wang Y."/>
            <person name="Chen M."/>
            <person name="Xu Y."/>
            <person name="Jin H."/>
            <person name="Xiao X."/>
            <person name="Hu G."/>
            <person name="Bao F."/>
            <person name="Hu Y."/>
            <person name="Wan P."/>
            <person name="Li L."/>
            <person name="Deng X."/>
            <person name="Kuang T."/>
            <person name="Xiang C."/>
            <person name="Zhu J.K."/>
            <person name="Oliver M.J."/>
            <person name="He Y."/>
        </authorList>
    </citation>
    <scope>NUCLEOTIDE SEQUENCE [LARGE SCALE GENOMIC DNA]</scope>
    <source>
        <strain evidence="3">cv. XS01</strain>
    </source>
</reference>
<protein>
    <submittedName>
        <fullName evidence="2">Uncharacterized protein</fullName>
    </submittedName>
</protein>
<organism evidence="2 3">
    <name type="scientific">Dorcoceras hygrometricum</name>
    <dbReference type="NCBI Taxonomy" id="472368"/>
    <lineage>
        <taxon>Eukaryota</taxon>
        <taxon>Viridiplantae</taxon>
        <taxon>Streptophyta</taxon>
        <taxon>Embryophyta</taxon>
        <taxon>Tracheophyta</taxon>
        <taxon>Spermatophyta</taxon>
        <taxon>Magnoliopsida</taxon>
        <taxon>eudicotyledons</taxon>
        <taxon>Gunneridae</taxon>
        <taxon>Pentapetalae</taxon>
        <taxon>asterids</taxon>
        <taxon>lamiids</taxon>
        <taxon>Lamiales</taxon>
        <taxon>Gesneriaceae</taxon>
        <taxon>Didymocarpoideae</taxon>
        <taxon>Trichosporeae</taxon>
        <taxon>Loxocarpinae</taxon>
        <taxon>Dorcoceras</taxon>
    </lineage>
</organism>
<dbReference type="AlphaFoldDB" id="A0A2Z7CC06"/>
<sequence>MSHTGPKTSRAARDRPEPNPRRIQTSRHDIAGDSLERRRRLETLRATQGRAPPDRRASSHTPRPTVAQHLATLRPASKRAAALRPSAQRQRRLLPRRRATSAPRSGKWPPDMRDKRGRGARRARPRRATSAAEASVKGCRGAMRRPISYAHG</sequence>
<accession>A0A2Z7CC06</accession>
<gene>
    <name evidence="2" type="ORF">F511_29048</name>
</gene>